<protein>
    <submittedName>
        <fullName evidence="2">Uncharacterized protein</fullName>
    </submittedName>
</protein>
<organism evidence="2 3">
    <name type="scientific">Zopfia rhizophila CBS 207.26</name>
    <dbReference type="NCBI Taxonomy" id="1314779"/>
    <lineage>
        <taxon>Eukaryota</taxon>
        <taxon>Fungi</taxon>
        <taxon>Dikarya</taxon>
        <taxon>Ascomycota</taxon>
        <taxon>Pezizomycotina</taxon>
        <taxon>Dothideomycetes</taxon>
        <taxon>Dothideomycetes incertae sedis</taxon>
        <taxon>Zopfiaceae</taxon>
        <taxon>Zopfia</taxon>
    </lineage>
</organism>
<evidence type="ECO:0000313" key="2">
    <source>
        <dbReference type="EMBL" id="KAF2187555.1"/>
    </source>
</evidence>
<keyword evidence="1" id="KW-1133">Transmembrane helix</keyword>
<sequence>VYAAGLLCKWAHRCRADFAIYSAAVCVDADALARRALFVVSGASLLSVFVYVCFRAPSPRRCYEWGYGLLLVEILASLVSHSVVDLLPGAYMFSWVSGCDCVRLETRGIRDLSA</sequence>
<proteinExistence type="predicted"/>
<gene>
    <name evidence="2" type="ORF">K469DRAFT_569158</name>
</gene>
<keyword evidence="1" id="KW-0812">Transmembrane</keyword>
<keyword evidence="3" id="KW-1185">Reference proteome</keyword>
<feature type="non-terminal residue" evidence="2">
    <location>
        <position position="1"/>
    </location>
</feature>
<evidence type="ECO:0000313" key="3">
    <source>
        <dbReference type="Proteomes" id="UP000800200"/>
    </source>
</evidence>
<reference evidence="2" key="1">
    <citation type="journal article" date="2020" name="Stud. Mycol.">
        <title>101 Dothideomycetes genomes: a test case for predicting lifestyles and emergence of pathogens.</title>
        <authorList>
            <person name="Haridas S."/>
            <person name="Albert R."/>
            <person name="Binder M."/>
            <person name="Bloem J."/>
            <person name="Labutti K."/>
            <person name="Salamov A."/>
            <person name="Andreopoulos B."/>
            <person name="Baker S."/>
            <person name="Barry K."/>
            <person name="Bills G."/>
            <person name="Bluhm B."/>
            <person name="Cannon C."/>
            <person name="Castanera R."/>
            <person name="Culley D."/>
            <person name="Daum C."/>
            <person name="Ezra D."/>
            <person name="Gonzalez J."/>
            <person name="Henrissat B."/>
            <person name="Kuo A."/>
            <person name="Liang C."/>
            <person name="Lipzen A."/>
            <person name="Lutzoni F."/>
            <person name="Magnuson J."/>
            <person name="Mondo S."/>
            <person name="Nolan M."/>
            <person name="Ohm R."/>
            <person name="Pangilinan J."/>
            <person name="Park H.-J."/>
            <person name="Ramirez L."/>
            <person name="Alfaro M."/>
            <person name="Sun H."/>
            <person name="Tritt A."/>
            <person name="Yoshinaga Y."/>
            <person name="Zwiers L.-H."/>
            <person name="Turgeon B."/>
            <person name="Goodwin S."/>
            <person name="Spatafora J."/>
            <person name="Crous P."/>
            <person name="Grigoriev I."/>
        </authorList>
    </citation>
    <scope>NUCLEOTIDE SEQUENCE</scope>
    <source>
        <strain evidence="2">CBS 207.26</strain>
    </source>
</reference>
<dbReference type="EMBL" id="ML994626">
    <property type="protein sequence ID" value="KAF2187555.1"/>
    <property type="molecule type" value="Genomic_DNA"/>
</dbReference>
<dbReference type="Proteomes" id="UP000800200">
    <property type="component" value="Unassembled WGS sequence"/>
</dbReference>
<feature type="transmembrane region" description="Helical" evidence="1">
    <location>
        <begin position="36"/>
        <end position="54"/>
    </location>
</feature>
<dbReference type="AlphaFoldDB" id="A0A6A6E935"/>
<name>A0A6A6E935_9PEZI</name>
<keyword evidence="1" id="KW-0472">Membrane</keyword>
<feature type="transmembrane region" description="Helical" evidence="1">
    <location>
        <begin position="66"/>
        <end position="84"/>
    </location>
</feature>
<evidence type="ECO:0000256" key="1">
    <source>
        <dbReference type="SAM" id="Phobius"/>
    </source>
</evidence>
<accession>A0A6A6E935</accession>